<keyword evidence="2" id="KW-0805">Transcription regulation</keyword>
<feature type="domain" description="RNA polymerase sigma-70 region 2" evidence="7">
    <location>
        <begin position="46"/>
        <end position="113"/>
    </location>
</feature>
<keyword evidence="10" id="KW-1185">Reference proteome</keyword>
<dbReference type="InterPro" id="IPR013324">
    <property type="entry name" value="RNA_pol_sigma_r3/r4-like"/>
</dbReference>
<dbReference type="EMBL" id="CP042997">
    <property type="protein sequence ID" value="QEH35976.1"/>
    <property type="molecule type" value="Genomic_DNA"/>
</dbReference>
<accession>A0A5B9W5M5</accession>
<feature type="region of interest" description="Disordered" evidence="5">
    <location>
        <begin position="787"/>
        <end position="816"/>
    </location>
</feature>
<dbReference type="PANTHER" id="PTHR43133:SF51">
    <property type="entry name" value="RNA POLYMERASE SIGMA FACTOR"/>
    <property type="match status" value="1"/>
</dbReference>
<dbReference type="AlphaFoldDB" id="A0A5B9W5M5"/>
<evidence type="ECO:0000259" key="8">
    <source>
        <dbReference type="Pfam" id="PF08281"/>
    </source>
</evidence>
<dbReference type="PANTHER" id="PTHR43133">
    <property type="entry name" value="RNA POLYMERASE ECF-TYPE SIGMA FACTO"/>
    <property type="match status" value="1"/>
</dbReference>
<keyword evidence="3" id="KW-0731">Sigma factor</keyword>
<organism evidence="9 10">
    <name type="scientific">Aquisphaera giovannonii</name>
    <dbReference type="NCBI Taxonomy" id="406548"/>
    <lineage>
        <taxon>Bacteria</taxon>
        <taxon>Pseudomonadati</taxon>
        <taxon>Planctomycetota</taxon>
        <taxon>Planctomycetia</taxon>
        <taxon>Isosphaerales</taxon>
        <taxon>Isosphaeraceae</taxon>
        <taxon>Aquisphaera</taxon>
    </lineage>
</organism>
<dbReference type="NCBIfam" id="TIGR02937">
    <property type="entry name" value="sigma70-ECF"/>
    <property type="match status" value="1"/>
</dbReference>
<evidence type="ECO:0000256" key="2">
    <source>
        <dbReference type="ARBA" id="ARBA00023015"/>
    </source>
</evidence>
<dbReference type="RefSeq" id="WP_148595712.1">
    <property type="nucleotide sequence ID" value="NZ_CP042997.1"/>
</dbReference>
<dbReference type="OrthoDB" id="256352at2"/>
<keyword evidence="6" id="KW-0472">Membrane</keyword>
<dbReference type="InterPro" id="IPR036388">
    <property type="entry name" value="WH-like_DNA-bd_sf"/>
</dbReference>
<keyword evidence="6" id="KW-0812">Transmembrane</keyword>
<keyword evidence="4" id="KW-0804">Transcription</keyword>
<gene>
    <name evidence="9" type="primary">sigE_41</name>
    <name evidence="9" type="ORF">OJF2_45340</name>
</gene>
<comment type="similarity">
    <text evidence="1">Belongs to the sigma-70 factor family. ECF subfamily.</text>
</comment>
<dbReference type="Gene3D" id="1.10.10.10">
    <property type="entry name" value="Winged helix-like DNA-binding domain superfamily/Winged helix DNA-binding domain"/>
    <property type="match status" value="1"/>
</dbReference>
<feature type="transmembrane region" description="Helical" evidence="6">
    <location>
        <begin position="260"/>
        <end position="282"/>
    </location>
</feature>
<feature type="domain" description="RNA polymerase sigma factor 70 region 4 type 2" evidence="8">
    <location>
        <begin position="142"/>
        <end position="192"/>
    </location>
</feature>
<evidence type="ECO:0000256" key="1">
    <source>
        <dbReference type="ARBA" id="ARBA00010641"/>
    </source>
</evidence>
<dbReference type="InterPro" id="IPR014284">
    <property type="entry name" value="RNA_pol_sigma-70_dom"/>
</dbReference>
<evidence type="ECO:0000256" key="6">
    <source>
        <dbReference type="SAM" id="Phobius"/>
    </source>
</evidence>
<protein>
    <submittedName>
        <fullName evidence="9">ECF RNA polymerase sigma factor SigE</fullName>
    </submittedName>
</protein>
<dbReference type="GO" id="GO:0006352">
    <property type="term" value="P:DNA-templated transcription initiation"/>
    <property type="evidence" value="ECO:0007669"/>
    <property type="project" value="InterPro"/>
</dbReference>
<dbReference type="CDD" id="cd06171">
    <property type="entry name" value="Sigma70_r4"/>
    <property type="match status" value="1"/>
</dbReference>
<evidence type="ECO:0000256" key="5">
    <source>
        <dbReference type="SAM" id="MobiDB-lite"/>
    </source>
</evidence>
<dbReference type="InterPro" id="IPR013249">
    <property type="entry name" value="RNA_pol_sigma70_r4_t2"/>
</dbReference>
<sequence length="977" mass="104204">MAIEAMGSVAGPLNRLIGAGSLVGLGDGELLERFLSDRDEEAFAAIVTRHGPMVLRVCRGVLRNASDAEDAFQATFLILVRKARSLRGYADVGGWLHRVAYRVAIQANADAARRRTREREAGAMAEVMASGPAEVDEVTPAVHEELARLPEAIRSALVLCELRGMPQQEAAAALRTSERTLRRRLSQGRERLKARLARRGLAGGEAVILAARLHEAEIIVPPAWREAAARAAVEMLGATVSGGVASAAMRLAEDVSRTRLALRSAFAMICVAGLVVTAWAAAVSRGGQGRPTVAPAARREEPAAGLPPVPYDGSIEVKGRVVDPDGKAVGGADVRASWGYLDTQPILVARAGADGRFVVNAPWPRAHRATGAALPLTLAASASGFGPGWVRVEVRPGAPGMPELRLVRDGPPIEGRIVNRAGWPVAGATVKVETIWYGANEPFDPVETGDLGPWLRDVRSPEPGRGEVDHLTHGGDPRLQPIELPAACVSPVVTDADGRFRLSGVGRERVATLSVSGEGVATASIPAMCRDEPDIRIDNHFLLVEPGPVVHGRRFEHVVEPGRSIGGTIRDAGSGRPVVGLPVCVGIMRSKGVDAVFRQVASDDRGHYRFDGLPEARECDLMIRPGEGQPYVSARFKVAPAGPAKGSITFDLSLKRGILVRGRVTDRGTGRPAKGIIYAFALRENPHLGEYPGFGNEGPNYTEAGEDGRFQVVTLPGPGLITCLSGDGRHVIHHKGATIPATVPEHNGDFHAMARVKVDPDAPPTVDLQVIGRKTLDVRAVDDRGQPVSGARMWGPGFAEPTPEQDSPTFEAVVPNEESSRRVTILHDGRKLIGSVELKPDEAGPVTVRLVPWGMITGRIVDQDGRPGGSLSLLCFPDAFDPRQPANSVLARAIDGNFIRRKQGNPRIKADADGRFRVEGIVPGVEYQALLSGEGEIPVFDILQNFEVQAGEVKDLGDLVVQPRRGLLGTTRKAEVR</sequence>
<dbReference type="SUPFAM" id="SSF88659">
    <property type="entry name" value="Sigma3 and sigma4 domains of RNA polymerase sigma factors"/>
    <property type="match status" value="1"/>
</dbReference>
<dbReference type="Pfam" id="PF08281">
    <property type="entry name" value="Sigma70_r4_2"/>
    <property type="match status" value="1"/>
</dbReference>
<dbReference type="GO" id="GO:0016987">
    <property type="term" value="F:sigma factor activity"/>
    <property type="evidence" value="ECO:0007669"/>
    <property type="project" value="UniProtKB-KW"/>
</dbReference>
<dbReference type="KEGG" id="agv:OJF2_45340"/>
<dbReference type="Gene3D" id="1.10.1740.10">
    <property type="match status" value="1"/>
</dbReference>
<evidence type="ECO:0000256" key="3">
    <source>
        <dbReference type="ARBA" id="ARBA00023082"/>
    </source>
</evidence>
<evidence type="ECO:0000313" key="9">
    <source>
        <dbReference type="EMBL" id="QEH35976.1"/>
    </source>
</evidence>
<keyword evidence="6" id="KW-1133">Transmembrane helix</keyword>
<dbReference type="SUPFAM" id="SSF88946">
    <property type="entry name" value="Sigma2 domain of RNA polymerase sigma factors"/>
    <property type="match status" value="1"/>
</dbReference>
<evidence type="ECO:0000256" key="4">
    <source>
        <dbReference type="ARBA" id="ARBA00023163"/>
    </source>
</evidence>
<dbReference type="Proteomes" id="UP000324233">
    <property type="component" value="Chromosome"/>
</dbReference>
<proteinExistence type="inferred from homology"/>
<dbReference type="Pfam" id="PF04542">
    <property type="entry name" value="Sigma70_r2"/>
    <property type="match status" value="1"/>
</dbReference>
<evidence type="ECO:0000313" key="10">
    <source>
        <dbReference type="Proteomes" id="UP000324233"/>
    </source>
</evidence>
<dbReference type="InterPro" id="IPR039425">
    <property type="entry name" value="RNA_pol_sigma-70-like"/>
</dbReference>
<dbReference type="InterPro" id="IPR013325">
    <property type="entry name" value="RNA_pol_sigma_r2"/>
</dbReference>
<reference evidence="9 10" key="1">
    <citation type="submission" date="2019-08" db="EMBL/GenBank/DDBJ databases">
        <title>Deep-cultivation of Planctomycetes and their phenomic and genomic characterization uncovers novel biology.</title>
        <authorList>
            <person name="Wiegand S."/>
            <person name="Jogler M."/>
            <person name="Boedeker C."/>
            <person name="Pinto D."/>
            <person name="Vollmers J."/>
            <person name="Rivas-Marin E."/>
            <person name="Kohn T."/>
            <person name="Peeters S.H."/>
            <person name="Heuer A."/>
            <person name="Rast P."/>
            <person name="Oberbeckmann S."/>
            <person name="Bunk B."/>
            <person name="Jeske O."/>
            <person name="Meyerdierks A."/>
            <person name="Storesund J.E."/>
            <person name="Kallscheuer N."/>
            <person name="Luecker S."/>
            <person name="Lage O.M."/>
            <person name="Pohl T."/>
            <person name="Merkel B.J."/>
            <person name="Hornburger P."/>
            <person name="Mueller R.-W."/>
            <person name="Bruemmer F."/>
            <person name="Labrenz M."/>
            <person name="Spormann A.M."/>
            <person name="Op den Camp H."/>
            <person name="Overmann J."/>
            <person name="Amann R."/>
            <person name="Jetten M.S.M."/>
            <person name="Mascher T."/>
            <person name="Medema M.H."/>
            <person name="Devos D.P."/>
            <person name="Kaster A.-K."/>
            <person name="Ovreas L."/>
            <person name="Rohde M."/>
            <person name="Galperin M.Y."/>
            <person name="Jogler C."/>
        </authorList>
    </citation>
    <scope>NUCLEOTIDE SEQUENCE [LARGE SCALE GENOMIC DNA]</scope>
    <source>
        <strain evidence="9 10">OJF2</strain>
    </source>
</reference>
<feature type="region of interest" description="Disordered" evidence="5">
    <location>
        <begin position="286"/>
        <end position="310"/>
    </location>
</feature>
<evidence type="ECO:0000259" key="7">
    <source>
        <dbReference type="Pfam" id="PF04542"/>
    </source>
</evidence>
<name>A0A5B9W5M5_9BACT</name>
<dbReference type="GO" id="GO:0003677">
    <property type="term" value="F:DNA binding"/>
    <property type="evidence" value="ECO:0007669"/>
    <property type="project" value="InterPro"/>
</dbReference>
<dbReference type="InterPro" id="IPR007627">
    <property type="entry name" value="RNA_pol_sigma70_r2"/>
</dbReference>